<dbReference type="EMBL" id="ADMT01000188">
    <property type="protein sequence ID" value="EFF82125.1"/>
    <property type="molecule type" value="Genomic_DNA"/>
</dbReference>
<organism evidence="1 2">
    <name type="scientific">Acinetobacter haemolyticus ATCC 19194</name>
    <dbReference type="NCBI Taxonomy" id="707232"/>
    <lineage>
        <taxon>Bacteria</taxon>
        <taxon>Pseudomonadati</taxon>
        <taxon>Pseudomonadota</taxon>
        <taxon>Gammaproteobacteria</taxon>
        <taxon>Moraxellales</taxon>
        <taxon>Moraxellaceae</taxon>
        <taxon>Acinetobacter</taxon>
    </lineage>
</organism>
<sequence>MKPRIYKKLCRKAFVILVYGFNFSVEDFISDNSGIPFVCIKDCYEPFECSALDMLLEMMQVQDLDCDVHSLKANAKLIKEAIRFTASIYLSAREGAL</sequence>
<proteinExistence type="predicted"/>
<accession>D4XRR5</accession>
<evidence type="ECO:0000313" key="2">
    <source>
        <dbReference type="Proteomes" id="UP000003085"/>
    </source>
</evidence>
<comment type="caution">
    <text evidence="1">The sequence shown here is derived from an EMBL/GenBank/DDBJ whole genome shotgun (WGS) entry which is preliminary data.</text>
</comment>
<dbReference type="AlphaFoldDB" id="D4XRR5"/>
<dbReference type="HOGENOM" id="CLU_2340473_0_0_6"/>
<name>D4XRR5_ACIHA</name>
<protein>
    <submittedName>
        <fullName evidence="1">Uncharacterized protein</fullName>
    </submittedName>
</protein>
<gene>
    <name evidence="1" type="ORF">HMP0015_2407</name>
</gene>
<evidence type="ECO:0000313" key="1">
    <source>
        <dbReference type="EMBL" id="EFF82125.1"/>
    </source>
</evidence>
<dbReference type="Proteomes" id="UP000003085">
    <property type="component" value="Unassembled WGS sequence"/>
</dbReference>
<reference evidence="2" key="1">
    <citation type="submission" date="2010-03" db="EMBL/GenBank/DDBJ databases">
        <title>Complete sequence of Mobiluncus curtisii ATCC 43063.</title>
        <authorList>
            <person name="Muzny D."/>
            <person name="Qin X."/>
            <person name="Deng J."/>
            <person name="Jiang H."/>
            <person name="Liu Y."/>
            <person name="Qu J."/>
            <person name="Song X.-Z."/>
            <person name="Zhang L."/>
            <person name="Thornton R."/>
            <person name="Coyle M."/>
            <person name="Francisco L."/>
            <person name="Jackson L."/>
            <person name="Javaid M."/>
            <person name="Korchina V."/>
            <person name="Kovar C."/>
            <person name="Mata R."/>
            <person name="Mathew T."/>
            <person name="Ngo R."/>
            <person name="Nguyen L."/>
            <person name="Nguyen N."/>
            <person name="Okwuonu G."/>
            <person name="Ongeri F."/>
            <person name="Pham C."/>
            <person name="Simmons D."/>
            <person name="Wilczek-Boney K."/>
            <person name="Hale W."/>
            <person name="Jakkamsetti A."/>
            <person name="Pham P."/>
            <person name="Ruth R."/>
            <person name="San Lucas F."/>
            <person name="Warren J."/>
            <person name="Zhang J."/>
            <person name="Zhao Z."/>
            <person name="Zhou C."/>
            <person name="Zhu D."/>
            <person name="Lee S."/>
            <person name="Bess C."/>
            <person name="Blankenburg K."/>
            <person name="Forbes L."/>
            <person name="Fu Q."/>
            <person name="Gubbala S."/>
            <person name="Hirani K."/>
            <person name="Jayaseelan J.C."/>
            <person name="Lara F."/>
            <person name="Munidasa M."/>
            <person name="Palculict T."/>
            <person name="Patil S."/>
            <person name="Pu L.-L."/>
            <person name="Saada N."/>
            <person name="Tang L."/>
            <person name="Weissenberger G."/>
            <person name="Zhu Y."/>
            <person name="Hemphill L."/>
            <person name="Shang Y."/>
            <person name="Youmans B."/>
            <person name="Ayvaz T."/>
            <person name="Ross M."/>
            <person name="Santibanez J."/>
            <person name="Aqrawi P."/>
            <person name="Gross S."/>
            <person name="Joshi V."/>
            <person name="Fowler G."/>
            <person name="Nazareth L."/>
            <person name="Reid J."/>
            <person name="Worley K."/>
            <person name="Petrosino J."/>
            <person name="Highlander S."/>
            <person name="Gibbs R."/>
            <person name="Gibbs R."/>
        </authorList>
    </citation>
    <scope>NUCLEOTIDE SEQUENCE [LARGE SCALE GENOMIC DNA]</scope>
    <source>
        <strain evidence="2">ATCC 19194</strain>
    </source>
</reference>
<dbReference type="RefSeq" id="WP_004639714.1">
    <property type="nucleotide sequence ID" value="NZ_GG770435.1"/>
</dbReference>